<dbReference type="AlphaFoldDB" id="A0A9X2E6U9"/>
<dbReference type="RefSeq" id="WP_251909434.1">
    <property type="nucleotide sequence ID" value="NZ_JAMRXG010000001.1"/>
</dbReference>
<keyword evidence="7" id="KW-1185">Reference proteome</keyword>
<dbReference type="PANTHER" id="PTHR46496">
    <property type="match status" value="1"/>
</dbReference>
<evidence type="ECO:0000256" key="4">
    <source>
        <dbReference type="ARBA" id="ARBA00023002"/>
    </source>
</evidence>
<dbReference type="Gene3D" id="3.50.50.60">
    <property type="entry name" value="FAD/NAD(P)-binding domain"/>
    <property type="match status" value="1"/>
</dbReference>
<organism evidence="6 7">
    <name type="scientific">Nocardia pulmonis</name>
    <dbReference type="NCBI Taxonomy" id="2951408"/>
    <lineage>
        <taxon>Bacteria</taxon>
        <taxon>Bacillati</taxon>
        <taxon>Actinomycetota</taxon>
        <taxon>Actinomycetes</taxon>
        <taxon>Mycobacteriales</taxon>
        <taxon>Nocardiaceae</taxon>
        <taxon>Nocardia</taxon>
    </lineage>
</organism>
<feature type="domain" description="FAD-binding" evidence="5">
    <location>
        <begin position="8"/>
        <end position="344"/>
    </location>
</feature>
<gene>
    <name evidence="6" type="ORF">NDR86_03755</name>
</gene>
<evidence type="ECO:0000259" key="5">
    <source>
        <dbReference type="Pfam" id="PF01494"/>
    </source>
</evidence>
<dbReference type="PRINTS" id="PR00420">
    <property type="entry name" value="RNGMNOXGNASE"/>
</dbReference>
<dbReference type="PANTHER" id="PTHR46496:SF1">
    <property type="entry name" value="ZEAXANTHIN EPOXIDASE, CHLOROPLASTIC"/>
    <property type="match status" value="1"/>
</dbReference>
<dbReference type="EMBL" id="JAMRXG010000001">
    <property type="protein sequence ID" value="MCM6772588.1"/>
    <property type="molecule type" value="Genomic_DNA"/>
</dbReference>
<dbReference type="InterPro" id="IPR036188">
    <property type="entry name" value="FAD/NAD-bd_sf"/>
</dbReference>
<evidence type="ECO:0000256" key="2">
    <source>
        <dbReference type="ARBA" id="ARBA00022630"/>
    </source>
</evidence>
<reference evidence="6" key="1">
    <citation type="submission" date="2022-06" db="EMBL/GenBank/DDBJ databases">
        <title>Novel species in genus nocardia.</title>
        <authorList>
            <person name="Li F."/>
        </authorList>
    </citation>
    <scope>NUCLEOTIDE SEQUENCE</scope>
    <source>
        <strain evidence="6">CDC141</strain>
    </source>
</reference>
<evidence type="ECO:0000256" key="3">
    <source>
        <dbReference type="ARBA" id="ARBA00022827"/>
    </source>
</evidence>
<dbReference type="SUPFAM" id="SSF51905">
    <property type="entry name" value="FAD/NAD(P)-binding domain"/>
    <property type="match status" value="1"/>
</dbReference>
<name>A0A9X2E6U9_9NOCA</name>
<comment type="cofactor">
    <cofactor evidence="1">
        <name>FAD</name>
        <dbReference type="ChEBI" id="CHEBI:57692"/>
    </cofactor>
</comment>
<accession>A0A9X2E6U9</accession>
<comment type="caution">
    <text evidence="6">The sequence shown here is derived from an EMBL/GenBank/DDBJ whole genome shotgun (WGS) entry which is preliminary data.</text>
</comment>
<dbReference type="Proteomes" id="UP001139157">
    <property type="component" value="Unassembled WGS sequence"/>
</dbReference>
<proteinExistence type="predicted"/>
<keyword evidence="4" id="KW-0560">Oxidoreductase</keyword>
<keyword evidence="2" id="KW-0285">Flavoprotein</keyword>
<dbReference type="GO" id="GO:0004497">
    <property type="term" value="F:monooxygenase activity"/>
    <property type="evidence" value="ECO:0007669"/>
    <property type="project" value="UniProtKB-KW"/>
</dbReference>
<dbReference type="Pfam" id="PF01494">
    <property type="entry name" value="FAD_binding_3"/>
    <property type="match status" value="1"/>
</dbReference>
<dbReference type="GO" id="GO:0071949">
    <property type="term" value="F:FAD binding"/>
    <property type="evidence" value="ECO:0007669"/>
    <property type="project" value="InterPro"/>
</dbReference>
<evidence type="ECO:0000256" key="1">
    <source>
        <dbReference type="ARBA" id="ARBA00001974"/>
    </source>
</evidence>
<evidence type="ECO:0000313" key="7">
    <source>
        <dbReference type="Proteomes" id="UP001139157"/>
    </source>
</evidence>
<keyword evidence="3" id="KW-0274">FAD</keyword>
<sequence>MTADARRTVIVVGAGIGGLTTAIALRRAGIGVEVYDAADTTPNYGITLTANGVAALRTLGIELAPSDREAPWESYRFMTFRGRTLKRMPLGEIHARLGVTSMLTSKADLRQLLLKEAEGIPLTEDARATGYRIDDRSARVTVEFADGRRAEGDALIGADGINSVVRRQLAGPEPTRYAGHICWLSIVAFEHPHFATGASNHYLGAGQRFGLHGIGGGRAFWWATKDMPRAAARDWSGGKDQIRRAYEGWADEVQQVIRVTPEESIAVVPMEDRAVRDRWGIGPVTLLGDAVHAMLSNTGQGAAMTIEDAVVLARSLAAAADPAQGLREYENRRRDRTRRAVERARQMSDLEQASRPMLRFARAVTTHLVPTRVQANAMRSMMTLPASIG</sequence>
<dbReference type="InterPro" id="IPR002938">
    <property type="entry name" value="FAD-bd"/>
</dbReference>
<protein>
    <submittedName>
        <fullName evidence="6">FAD-dependent monooxygenase</fullName>
    </submittedName>
</protein>
<keyword evidence="6" id="KW-0503">Monooxygenase</keyword>
<evidence type="ECO:0000313" key="6">
    <source>
        <dbReference type="EMBL" id="MCM6772588.1"/>
    </source>
</evidence>